<organism evidence="1 2">
    <name type="scientific">Pseudomonas phage MR5</name>
    <dbReference type="NCBI Taxonomy" id="2711172"/>
    <lineage>
        <taxon>Viruses</taxon>
        <taxon>Duplodnaviria</taxon>
        <taxon>Heunggongvirae</taxon>
        <taxon>Uroviricota</taxon>
        <taxon>Caudoviricetes</taxon>
        <taxon>Autographivirales</taxon>
        <taxon>Autoscriptoviridae</taxon>
        <taxon>Krylovirinae</taxon>
        <taxon>Mojovirus</taxon>
        <taxon>Mojovirus MR5</taxon>
    </lineage>
</organism>
<name>A0A6M3TCP5_9CAUD</name>
<reference evidence="1 2" key="1">
    <citation type="journal article" date="2020" name="Microb. Biotechnol.">
        <title>Phage biocontrol to combat Pseudomonas syringae pathogens causing disease in cherry.</title>
        <authorList>
            <person name="Rabiey M."/>
            <person name="Roy S.R."/>
            <person name="Holtappels D."/>
            <person name="Franceschetti L."/>
            <person name="Quilty B.J."/>
            <person name="Creeth R."/>
            <person name="Sundin G.W."/>
            <person name="Wagemans J."/>
            <person name="Lavigne R."/>
            <person name="Jackson R.W."/>
        </authorList>
    </citation>
    <scope>NUCLEOTIDE SEQUENCE [LARGE SCALE GENOMIC DNA]</scope>
</reference>
<sequence length="156" mass="17865">MTWTVLYDVARTKHNQRMVWARCVCGLERAVFFDNIRKGRTKSCGCLKAKSLNPRAINGSPSPTYVSWQSMRTRCLNPNSADYLHYGGRGITICATWDSFEQFLADMGERPVGKTLDRINVDGNYCLDNCRWASSVEQRHNQRPHKRSVQCADTRS</sequence>
<keyword evidence="2" id="KW-1185">Reference proteome</keyword>
<gene>
    <name evidence="1" type="ORF">PssvBMR5_gp23</name>
</gene>
<dbReference type="Proteomes" id="UP000501738">
    <property type="component" value="Segment"/>
</dbReference>
<proteinExistence type="predicted"/>
<accession>A0A6M3TCP5</accession>
<evidence type="ECO:0000313" key="1">
    <source>
        <dbReference type="EMBL" id="QJD54791.1"/>
    </source>
</evidence>
<dbReference type="EMBL" id="MT104468">
    <property type="protein sequence ID" value="QJD54791.1"/>
    <property type="molecule type" value="Genomic_DNA"/>
</dbReference>
<evidence type="ECO:0000313" key="2">
    <source>
        <dbReference type="Proteomes" id="UP000501738"/>
    </source>
</evidence>
<protein>
    <submittedName>
        <fullName evidence="1">Uncharacterized protein</fullName>
    </submittedName>
</protein>